<evidence type="ECO:0000313" key="2">
    <source>
        <dbReference type="EMBL" id="KAL3420671.1"/>
    </source>
</evidence>
<gene>
    <name evidence="2" type="ORF">PVAG01_07116</name>
</gene>
<name>A0ABR4PBI5_9HELO</name>
<dbReference type="EMBL" id="JBFCZG010000006">
    <property type="protein sequence ID" value="KAL3420671.1"/>
    <property type="molecule type" value="Genomic_DNA"/>
</dbReference>
<protein>
    <submittedName>
        <fullName evidence="2">Uncharacterized protein</fullName>
    </submittedName>
</protein>
<reference evidence="2 3" key="1">
    <citation type="submission" date="2024-06" db="EMBL/GenBank/DDBJ databases">
        <title>Complete genome of Phlyctema vagabunda strain 19-DSS-EL-015.</title>
        <authorList>
            <person name="Fiorenzani C."/>
        </authorList>
    </citation>
    <scope>NUCLEOTIDE SEQUENCE [LARGE SCALE GENOMIC DNA]</scope>
    <source>
        <strain evidence="2 3">19-DSS-EL-015</strain>
    </source>
</reference>
<evidence type="ECO:0000313" key="3">
    <source>
        <dbReference type="Proteomes" id="UP001629113"/>
    </source>
</evidence>
<sequence length="77" mass="9064">MRRASPNSHRLSKLQRERHRLDSVPTMCHGRVREWRRDLIEHSIRLIPCVLCDIVSLLSMPFAAVKGKENWEGDVWS</sequence>
<keyword evidence="1" id="KW-1133">Transmembrane helix</keyword>
<comment type="caution">
    <text evidence="2">The sequence shown here is derived from an EMBL/GenBank/DDBJ whole genome shotgun (WGS) entry which is preliminary data.</text>
</comment>
<evidence type="ECO:0000256" key="1">
    <source>
        <dbReference type="SAM" id="Phobius"/>
    </source>
</evidence>
<accession>A0ABR4PBI5</accession>
<keyword evidence="1" id="KW-0812">Transmembrane</keyword>
<feature type="transmembrane region" description="Helical" evidence="1">
    <location>
        <begin position="46"/>
        <end position="65"/>
    </location>
</feature>
<keyword evidence="3" id="KW-1185">Reference proteome</keyword>
<organism evidence="2 3">
    <name type="scientific">Phlyctema vagabunda</name>
    <dbReference type="NCBI Taxonomy" id="108571"/>
    <lineage>
        <taxon>Eukaryota</taxon>
        <taxon>Fungi</taxon>
        <taxon>Dikarya</taxon>
        <taxon>Ascomycota</taxon>
        <taxon>Pezizomycotina</taxon>
        <taxon>Leotiomycetes</taxon>
        <taxon>Helotiales</taxon>
        <taxon>Dermateaceae</taxon>
        <taxon>Phlyctema</taxon>
    </lineage>
</organism>
<proteinExistence type="predicted"/>
<dbReference type="Proteomes" id="UP001629113">
    <property type="component" value="Unassembled WGS sequence"/>
</dbReference>
<keyword evidence="1" id="KW-0472">Membrane</keyword>